<feature type="compositionally biased region" description="Low complexity" evidence="1">
    <location>
        <begin position="140"/>
        <end position="160"/>
    </location>
</feature>
<feature type="non-terminal residue" evidence="2">
    <location>
        <position position="197"/>
    </location>
</feature>
<dbReference type="EMBL" id="KN771697">
    <property type="protein sequence ID" value="KIH45653.1"/>
    <property type="molecule type" value="Genomic_DNA"/>
</dbReference>
<name>A0A0C2BP92_9BILA</name>
<dbReference type="Proteomes" id="UP000054047">
    <property type="component" value="Unassembled WGS sequence"/>
</dbReference>
<feature type="region of interest" description="Disordered" evidence="1">
    <location>
        <begin position="101"/>
        <end position="197"/>
    </location>
</feature>
<keyword evidence="3" id="KW-1185">Reference proteome</keyword>
<sequence length="197" mass="20753">MDSDEDVVPGSCIIEDVTNEEVAVAEVTQQQKDEVTPREMEEVEAVESVMVVEATNMVSNSGEIVSETQVCDAVMGITEEEPNDEKEAKVGVESTVTMDVASTNETPVPEATPTELSSAPPISEAMPTEPSATPVISEATPTEPSVSSTLSETPPTELLTISTETDAVTSEPPTALVSTPTEPFVAVDKPETTPTEQ</sequence>
<organism evidence="2 3">
    <name type="scientific">Ancylostoma duodenale</name>
    <dbReference type="NCBI Taxonomy" id="51022"/>
    <lineage>
        <taxon>Eukaryota</taxon>
        <taxon>Metazoa</taxon>
        <taxon>Ecdysozoa</taxon>
        <taxon>Nematoda</taxon>
        <taxon>Chromadorea</taxon>
        <taxon>Rhabditida</taxon>
        <taxon>Rhabditina</taxon>
        <taxon>Rhabditomorpha</taxon>
        <taxon>Strongyloidea</taxon>
        <taxon>Ancylostomatidae</taxon>
        <taxon>Ancylostomatinae</taxon>
        <taxon>Ancylostoma</taxon>
    </lineage>
</organism>
<feature type="compositionally biased region" description="Polar residues" evidence="1">
    <location>
        <begin position="161"/>
        <end position="181"/>
    </location>
</feature>
<protein>
    <submittedName>
        <fullName evidence="2">Uncharacterized protein</fullName>
    </submittedName>
</protein>
<evidence type="ECO:0000256" key="1">
    <source>
        <dbReference type="SAM" id="MobiDB-lite"/>
    </source>
</evidence>
<reference evidence="2 3" key="1">
    <citation type="submission" date="2013-12" db="EMBL/GenBank/DDBJ databases">
        <title>Draft genome of the parsitic nematode Ancylostoma duodenale.</title>
        <authorList>
            <person name="Mitreva M."/>
        </authorList>
    </citation>
    <scope>NUCLEOTIDE SEQUENCE [LARGE SCALE GENOMIC DNA]</scope>
    <source>
        <strain evidence="2 3">Zhejiang</strain>
    </source>
</reference>
<evidence type="ECO:0000313" key="2">
    <source>
        <dbReference type="EMBL" id="KIH45653.1"/>
    </source>
</evidence>
<gene>
    <name evidence="2" type="ORF">ANCDUO_24304</name>
</gene>
<accession>A0A0C2BP92</accession>
<evidence type="ECO:0000313" key="3">
    <source>
        <dbReference type="Proteomes" id="UP000054047"/>
    </source>
</evidence>
<proteinExistence type="predicted"/>
<dbReference type="AlphaFoldDB" id="A0A0C2BP92"/>